<evidence type="ECO:0000313" key="3">
    <source>
        <dbReference type="Proteomes" id="UP001221757"/>
    </source>
</evidence>
<keyword evidence="3" id="KW-1185">Reference proteome</keyword>
<feature type="region of interest" description="Disordered" evidence="1">
    <location>
        <begin position="202"/>
        <end position="339"/>
    </location>
</feature>
<feature type="compositionally biased region" description="Pro residues" evidence="1">
    <location>
        <begin position="212"/>
        <end position="222"/>
    </location>
</feature>
<comment type="caution">
    <text evidence="2">The sequence shown here is derived from an EMBL/GenBank/DDBJ whole genome shotgun (WGS) entry which is preliminary data.</text>
</comment>
<feature type="region of interest" description="Disordered" evidence="1">
    <location>
        <begin position="379"/>
        <end position="399"/>
    </location>
</feature>
<dbReference type="EMBL" id="JARKIE010000088">
    <property type="protein sequence ID" value="KAJ7687424.1"/>
    <property type="molecule type" value="Genomic_DNA"/>
</dbReference>
<evidence type="ECO:0000313" key="2">
    <source>
        <dbReference type="EMBL" id="KAJ7687424.1"/>
    </source>
</evidence>
<feature type="compositionally biased region" description="Low complexity" evidence="1">
    <location>
        <begin position="562"/>
        <end position="587"/>
    </location>
</feature>
<feature type="region of interest" description="Disordered" evidence="1">
    <location>
        <begin position="126"/>
        <end position="188"/>
    </location>
</feature>
<feature type="compositionally biased region" description="Polar residues" evidence="1">
    <location>
        <begin position="447"/>
        <end position="463"/>
    </location>
</feature>
<evidence type="ECO:0000256" key="1">
    <source>
        <dbReference type="SAM" id="MobiDB-lite"/>
    </source>
</evidence>
<proteinExistence type="predicted"/>
<name>A0AAD7DEB6_MYCRO</name>
<gene>
    <name evidence="2" type="ORF">B0H17DRAFT_688475</name>
</gene>
<feature type="compositionally biased region" description="Low complexity" evidence="1">
    <location>
        <begin position="305"/>
        <end position="320"/>
    </location>
</feature>
<organism evidence="2 3">
    <name type="scientific">Mycena rosella</name>
    <name type="common">Pink bonnet</name>
    <name type="synonym">Agaricus rosellus</name>
    <dbReference type="NCBI Taxonomy" id="1033263"/>
    <lineage>
        <taxon>Eukaryota</taxon>
        <taxon>Fungi</taxon>
        <taxon>Dikarya</taxon>
        <taxon>Basidiomycota</taxon>
        <taxon>Agaricomycotina</taxon>
        <taxon>Agaricomycetes</taxon>
        <taxon>Agaricomycetidae</taxon>
        <taxon>Agaricales</taxon>
        <taxon>Marasmiineae</taxon>
        <taxon>Mycenaceae</taxon>
        <taxon>Mycena</taxon>
    </lineage>
</organism>
<dbReference type="AlphaFoldDB" id="A0AAD7DEB6"/>
<accession>A0AAD7DEB6</accession>
<feature type="compositionally biased region" description="Basic and acidic residues" evidence="1">
    <location>
        <begin position="126"/>
        <end position="168"/>
    </location>
</feature>
<protein>
    <submittedName>
        <fullName evidence="2">Uncharacterized protein</fullName>
    </submittedName>
</protein>
<feature type="compositionally biased region" description="Acidic residues" evidence="1">
    <location>
        <begin position="476"/>
        <end position="495"/>
    </location>
</feature>
<dbReference type="Proteomes" id="UP001221757">
    <property type="component" value="Unassembled WGS sequence"/>
</dbReference>
<feature type="compositionally biased region" description="Low complexity" evidence="1">
    <location>
        <begin position="428"/>
        <end position="446"/>
    </location>
</feature>
<feature type="region of interest" description="Disordered" evidence="1">
    <location>
        <begin position="422"/>
        <end position="521"/>
    </location>
</feature>
<reference evidence="2" key="1">
    <citation type="submission" date="2023-03" db="EMBL/GenBank/DDBJ databases">
        <title>Massive genome expansion in bonnet fungi (Mycena s.s.) driven by repeated elements and novel gene families across ecological guilds.</title>
        <authorList>
            <consortium name="Lawrence Berkeley National Laboratory"/>
            <person name="Harder C.B."/>
            <person name="Miyauchi S."/>
            <person name="Viragh M."/>
            <person name="Kuo A."/>
            <person name="Thoen E."/>
            <person name="Andreopoulos B."/>
            <person name="Lu D."/>
            <person name="Skrede I."/>
            <person name="Drula E."/>
            <person name="Henrissat B."/>
            <person name="Morin E."/>
            <person name="Kohler A."/>
            <person name="Barry K."/>
            <person name="LaButti K."/>
            <person name="Morin E."/>
            <person name="Salamov A."/>
            <person name="Lipzen A."/>
            <person name="Mereny Z."/>
            <person name="Hegedus B."/>
            <person name="Baldrian P."/>
            <person name="Stursova M."/>
            <person name="Weitz H."/>
            <person name="Taylor A."/>
            <person name="Grigoriev I.V."/>
            <person name="Nagy L.G."/>
            <person name="Martin F."/>
            <person name="Kauserud H."/>
        </authorList>
    </citation>
    <scope>NUCLEOTIDE SEQUENCE</scope>
    <source>
        <strain evidence="2">CBHHK067</strain>
    </source>
</reference>
<feature type="region of interest" description="Disordered" evidence="1">
    <location>
        <begin position="546"/>
        <end position="598"/>
    </location>
</feature>
<feature type="compositionally biased region" description="Low complexity" evidence="1">
    <location>
        <begin position="223"/>
        <end position="255"/>
    </location>
</feature>
<feature type="compositionally biased region" description="Low complexity" evidence="1">
    <location>
        <begin position="202"/>
        <end position="211"/>
    </location>
</feature>
<sequence>MLIKLTPASAAPTPTILFALAFPDLPQKLPVPAAWAAQLAHLAADDLEAPPSLHALDRAAALPSLLGEVLFDLPSGRVGCTFLDGAAEEWAMDARCAEMLARVIEDVEESGKADERARDWQRNLEAEREQEQMEREQAQEQEAEREREKEAQMERDFEMQKVKGKGKEQSLNSPPASLKGTRPKSRLHRSRSLLMALVATFSPSNSPSTSLPFPPSPPPPASAPASRSSFSGSSPSSLRAFARRASFSSLSSAARGSNVADPSPPPSPSVPTAQPTKRPASPPAPVSVPPHNLETPPSSAPPSAPSSAFAKQQSQSSPFPGKTLSSLLGARNNELSPRALRRRARSTLVDAFRAHVLPELSGRVGLFEAAGSSARVRIEDATEDEQTASPSAPGGGYPAWVARSMLRRAEARMRVLESEWPTLNSPTRSGRSHSASVSSRSPVSPSYPQFSPDSISFPVSPTLPTHPRHATFEPWSSDDESESDEDNASDGEFEGGDSGGTDSDGSSVHTPESAHSIGYGHGHALDVSTSTTSSYFTCSDTTEAEEVEKLPSGSHIRRAAQSSPVHSRSASAAHPSRHPSSSHSASRQLKKDVRERKRVQRAAKAEHIAFARMTARLRLLLAQSAATRGMMRMQKDETERLREDRGVRRRWLDGGKAAIGASFSAVRKAETFRPSGLGLWAWDASDVVEVVTSEFDGGSSAIDDRPPAYEDVVSQTEGHRFLQPASATHAIQRTRPNQPIHRTRTTLAHLDDLDLEVDLEHLELGSAELDGLDIDVDLEHLDFTESLDVDAMGLDIDMDGDMEFRNVDVFADVSGKGKGRGKGKRVPVNDKGRRDLWERRRMVAI</sequence>